<keyword evidence="2" id="KW-1185">Reference proteome</keyword>
<protein>
    <submittedName>
        <fullName evidence="1">Uncharacterized protein</fullName>
    </submittedName>
</protein>
<dbReference type="EMBL" id="LT671822">
    <property type="protein sequence ID" value="SHO76998.1"/>
    <property type="molecule type" value="Genomic_DNA"/>
</dbReference>
<dbReference type="Gene3D" id="3.30.230.90">
    <property type="match status" value="1"/>
</dbReference>
<organism evidence="1 2">
    <name type="scientific">Malassezia sympodialis (strain ATCC 42132)</name>
    <name type="common">Atopic eczema-associated yeast</name>
    <dbReference type="NCBI Taxonomy" id="1230383"/>
    <lineage>
        <taxon>Eukaryota</taxon>
        <taxon>Fungi</taxon>
        <taxon>Dikarya</taxon>
        <taxon>Basidiomycota</taxon>
        <taxon>Ustilaginomycotina</taxon>
        <taxon>Malasseziomycetes</taxon>
        <taxon>Malasseziales</taxon>
        <taxon>Malasseziaceae</taxon>
        <taxon>Malassezia</taxon>
    </lineage>
</organism>
<dbReference type="STRING" id="1230383.A0A1M8A3G9"/>
<name>A0A1M8A3G9_MALS4</name>
<dbReference type="OrthoDB" id="5593278at2759"/>
<gene>
    <name evidence="1" type="ORF">MSYG_1338</name>
</gene>
<reference evidence="2" key="1">
    <citation type="journal article" date="2017" name="Nucleic Acids Res.">
        <title>Proteogenomics produces comprehensive and highly accurate protein-coding gene annotation in a complete genome assembly of Malassezia sympodialis.</title>
        <authorList>
            <person name="Zhu Y."/>
            <person name="Engstroem P.G."/>
            <person name="Tellgren-Roth C."/>
            <person name="Baudo C.D."/>
            <person name="Kennell J.C."/>
            <person name="Sun S."/>
            <person name="Billmyre R.B."/>
            <person name="Schroeder M.S."/>
            <person name="Andersson A."/>
            <person name="Holm T."/>
            <person name="Sigurgeirsson B."/>
            <person name="Wu G."/>
            <person name="Sankaranarayanan S.R."/>
            <person name="Siddharthan R."/>
            <person name="Sanyal K."/>
            <person name="Lundeberg J."/>
            <person name="Nystedt B."/>
            <person name="Boekhout T."/>
            <person name="Dawson T.L. Jr."/>
            <person name="Heitman J."/>
            <person name="Scheynius A."/>
            <person name="Lehtioe J."/>
        </authorList>
    </citation>
    <scope>NUCLEOTIDE SEQUENCE [LARGE SCALE GENOMIC DNA]</scope>
    <source>
        <strain evidence="2">ATCC 42132</strain>
    </source>
</reference>
<dbReference type="VEuPathDB" id="FungiDB:MSYG_1338"/>
<dbReference type="InterPro" id="IPR053720">
    <property type="entry name" value="Psm_Assembly_Chaperone"/>
</dbReference>
<sequence length="172" mass="19119">MLRLDSSHVHLQELIGTQLIPTKSATTLLDSGNNVTVLCQLYSDRIFVSVSQREKLGYVVQAQVQMSLQSLRDADHSIPPLPNVSLCPLLGAPPYAMQDLYSFYAAQIAIYVTQCSHLSDGYRPSVAEHVPKPLVIALALEPLSTVEEDLDTTQERQRLDKIISIIESCKVW</sequence>
<evidence type="ECO:0000313" key="2">
    <source>
        <dbReference type="Proteomes" id="UP000186303"/>
    </source>
</evidence>
<dbReference type="Proteomes" id="UP000186303">
    <property type="component" value="Chromosome 2"/>
</dbReference>
<proteinExistence type="predicted"/>
<evidence type="ECO:0000313" key="1">
    <source>
        <dbReference type="EMBL" id="SHO76998.1"/>
    </source>
</evidence>
<dbReference type="AlphaFoldDB" id="A0A1M8A3G9"/>
<accession>A0A1M8A3G9</accession>